<dbReference type="Proteomes" id="UP000608513">
    <property type="component" value="Unassembled WGS sequence"/>
</dbReference>
<sequence>MEKVAGAGEHAEGRWKSALGCIAALAGCVVCPAIQAQDADTGSAEVLVAEARTDKPVRVEVQTSALPRFDAQDGGFQAPRVDFSVTPLNANGNGLGAVLGMANPGAGAQPMGLQPRPAVDLGLRWTQRLQSQRIDVTAWRRLSGADDAYTMIQMRQPVYGARVELNLSAAPPRKAGFAFDRGFVGLQLEGGARITIKRKDGRPMVYYRTAF</sequence>
<name>A0A923MQI8_9BURK</name>
<dbReference type="RefSeq" id="WP_187076094.1">
    <property type="nucleotide sequence ID" value="NZ_JACORT010000003.1"/>
</dbReference>
<dbReference type="EMBL" id="JACORT010000003">
    <property type="protein sequence ID" value="MBC5783360.1"/>
    <property type="molecule type" value="Genomic_DNA"/>
</dbReference>
<gene>
    <name evidence="1" type="ORF">H8N03_10425</name>
</gene>
<reference evidence="1" key="1">
    <citation type="submission" date="2020-08" db="EMBL/GenBank/DDBJ databases">
        <title>Ramlibacter sp. USB13 16S ribosomal RNA gene genome sequencing and assembly.</title>
        <authorList>
            <person name="Kang M."/>
        </authorList>
    </citation>
    <scope>NUCLEOTIDE SEQUENCE</scope>
    <source>
        <strain evidence="1">USB13</strain>
    </source>
</reference>
<comment type="caution">
    <text evidence="1">The sequence shown here is derived from an EMBL/GenBank/DDBJ whole genome shotgun (WGS) entry which is preliminary data.</text>
</comment>
<dbReference type="AlphaFoldDB" id="A0A923MQI8"/>
<proteinExistence type="predicted"/>
<organism evidence="1 2">
    <name type="scientific">Ramlibacter cellulosilyticus</name>
    <dbReference type="NCBI Taxonomy" id="2764187"/>
    <lineage>
        <taxon>Bacteria</taxon>
        <taxon>Pseudomonadati</taxon>
        <taxon>Pseudomonadota</taxon>
        <taxon>Betaproteobacteria</taxon>
        <taxon>Burkholderiales</taxon>
        <taxon>Comamonadaceae</taxon>
        <taxon>Ramlibacter</taxon>
    </lineage>
</organism>
<dbReference type="PROSITE" id="PS51257">
    <property type="entry name" value="PROKAR_LIPOPROTEIN"/>
    <property type="match status" value="1"/>
</dbReference>
<evidence type="ECO:0000313" key="2">
    <source>
        <dbReference type="Proteomes" id="UP000608513"/>
    </source>
</evidence>
<evidence type="ECO:0000313" key="1">
    <source>
        <dbReference type="EMBL" id="MBC5783360.1"/>
    </source>
</evidence>
<accession>A0A923MQI8</accession>
<protein>
    <submittedName>
        <fullName evidence="1">Uncharacterized protein</fullName>
    </submittedName>
</protein>
<keyword evidence="2" id="KW-1185">Reference proteome</keyword>